<name>K8F9X4_9CHLO</name>
<keyword evidence="5" id="KW-0049">Antioxidant</keyword>
<dbReference type="GeneID" id="19013500"/>
<evidence type="ECO:0000256" key="4">
    <source>
        <dbReference type="ARBA" id="ARBA00022559"/>
    </source>
</evidence>
<feature type="domain" description="Redoxin" evidence="8">
    <location>
        <begin position="98"/>
        <end position="219"/>
    </location>
</feature>
<dbReference type="KEGG" id="bpg:Bathy10g04240"/>
<dbReference type="GO" id="GO:0008379">
    <property type="term" value="F:thioredoxin peroxidase activity"/>
    <property type="evidence" value="ECO:0007669"/>
    <property type="project" value="InterPro"/>
</dbReference>
<dbReference type="PANTHER" id="PTHR10430:SF16">
    <property type="entry name" value="PEROXIREDOXIN-5, MITOCHONDRIAL"/>
    <property type="match status" value="1"/>
</dbReference>
<dbReference type="GO" id="GO:0045454">
    <property type="term" value="P:cell redox homeostasis"/>
    <property type="evidence" value="ECO:0007669"/>
    <property type="project" value="TreeGrafter"/>
</dbReference>
<evidence type="ECO:0000259" key="8">
    <source>
        <dbReference type="Pfam" id="PF08534"/>
    </source>
</evidence>
<dbReference type="RefSeq" id="XP_007510855.1">
    <property type="nucleotide sequence ID" value="XM_007510793.1"/>
</dbReference>
<evidence type="ECO:0000313" key="9">
    <source>
        <dbReference type="EMBL" id="CCO18388.1"/>
    </source>
</evidence>
<dbReference type="InterPro" id="IPR037944">
    <property type="entry name" value="PRX5-like"/>
</dbReference>
<comment type="catalytic activity">
    <reaction evidence="1">
        <text>[glutaredoxin]-dithiol + a hydroperoxide = [glutaredoxin]-disulfide + an alcohol + H2O</text>
        <dbReference type="Rhea" id="RHEA:62624"/>
        <dbReference type="Rhea" id="RHEA-COMP:10729"/>
        <dbReference type="Rhea" id="RHEA-COMP:10730"/>
        <dbReference type="ChEBI" id="CHEBI:15377"/>
        <dbReference type="ChEBI" id="CHEBI:29950"/>
        <dbReference type="ChEBI" id="CHEBI:30879"/>
        <dbReference type="ChEBI" id="CHEBI:35924"/>
        <dbReference type="ChEBI" id="CHEBI:50058"/>
        <dbReference type="EC" id="1.11.1.25"/>
    </reaction>
</comment>
<evidence type="ECO:0000256" key="6">
    <source>
        <dbReference type="ARBA" id="ARBA00023002"/>
    </source>
</evidence>
<dbReference type="PANTHER" id="PTHR10430">
    <property type="entry name" value="PEROXIREDOXIN"/>
    <property type="match status" value="1"/>
</dbReference>
<dbReference type="Pfam" id="PF08534">
    <property type="entry name" value="Redoxin"/>
    <property type="match status" value="1"/>
</dbReference>
<dbReference type="Proteomes" id="UP000198341">
    <property type="component" value="Chromosome 10"/>
</dbReference>
<evidence type="ECO:0000256" key="2">
    <source>
        <dbReference type="ARBA" id="ARBA00010505"/>
    </source>
</evidence>
<keyword evidence="4" id="KW-0575">Peroxidase</keyword>
<evidence type="ECO:0000256" key="7">
    <source>
        <dbReference type="ARBA" id="ARBA00031688"/>
    </source>
</evidence>
<organism evidence="9 10">
    <name type="scientific">Bathycoccus prasinos</name>
    <dbReference type="NCBI Taxonomy" id="41875"/>
    <lineage>
        <taxon>Eukaryota</taxon>
        <taxon>Viridiplantae</taxon>
        <taxon>Chlorophyta</taxon>
        <taxon>Mamiellophyceae</taxon>
        <taxon>Mamiellales</taxon>
        <taxon>Bathycoccaceae</taxon>
        <taxon>Bathycoccus</taxon>
    </lineage>
</organism>
<dbReference type="GO" id="GO:0034599">
    <property type="term" value="P:cellular response to oxidative stress"/>
    <property type="evidence" value="ECO:0007669"/>
    <property type="project" value="InterPro"/>
</dbReference>
<evidence type="ECO:0000256" key="5">
    <source>
        <dbReference type="ARBA" id="ARBA00022862"/>
    </source>
</evidence>
<evidence type="ECO:0000256" key="1">
    <source>
        <dbReference type="ARBA" id="ARBA00001711"/>
    </source>
</evidence>
<keyword evidence="10" id="KW-1185">Reference proteome</keyword>
<accession>K8F9X4</accession>
<dbReference type="AlphaFoldDB" id="K8F9X4"/>
<dbReference type="STRING" id="41875.K8F9X4"/>
<dbReference type="InterPro" id="IPR013740">
    <property type="entry name" value="Redoxin"/>
</dbReference>
<dbReference type="SUPFAM" id="SSF52833">
    <property type="entry name" value="Thioredoxin-like"/>
    <property type="match status" value="1"/>
</dbReference>
<protein>
    <recommendedName>
        <fullName evidence="3">glutaredoxin-dependent peroxiredoxin</fullName>
        <ecNumber evidence="3">1.11.1.25</ecNumber>
    </recommendedName>
    <alternativeName>
        <fullName evidence="7">Glutaredoxin-dependent peroxiredoxin</fullName>
    </alternativeName>
</protein>
<gene>
    <name evidence="9" type="ordered locus">Bathy10g04240</name>
</gene>
<sequence length="239" mass="25851">MYLRKITQFTTSSSAKLLFTSSSTTSALLLNNNIYKTKMMSTMTTTQTNFSSRRGAIFSLKQQQQHKKRSFSLTTRAMGAKVGDQISGVLQVGPWIDGMPTPVNMAERCKGKKVILVGLPVPGYIAGQDKLKGAGIDEVIIFCTNDTQVMDAWGEAQGIAGTNITFMGDPNSVMVENLGVELTHPGPCSKLGPGRSKRFAMYIDDGVIKTFNVAESPTDPAGDDFPEVACIDNMVDTMC</sequence>
<dbReference type="GO" id="GO:0042744">
    <property type="term" value="P:hydrogen peroxide catabolic process"/>
    <property type="evidence" value="ECO:0007669"/>
    <property type="project" value="TreeGrafter"/>
</dbReference>
<dbReference type="GO" id="GO:0005737">
    <property type="term" value="C:cytoplasm"/>
    <property type="evidence" value="ECO:0007669"/>
    <property type="project" value="TreeGrafter"/>
</dbReference>
<dbReference type="EC" id="1.11.1.25" evidence="3"/>
<comment type="similarity">
    <text evidence="2">Belongs to the peroxiredoxin family. Prx5 subfamily.</text>
</comment>
<dbReference type="EMBL" id="FO082269">
    <property type="protein sequence ID" value="CCO18388.1"/>
    <property type="molecule type" value="Genomic_DNA"/>
</dbReference>
<evidence type="ECO:0000313" key="10">
    <source>
        <dbReference type="Proteomes" id="UP000198341"/>
    </source>
</evidence>
<proteinExistence type="inferred from homology"/>
<reference evidence="9 10" key="1">
    <citation type="submission" date="2011-10" db="EMBL/GenBank/DDBJ databases">
        <authorList>
            <person name="Genoscope - CEA"/>
        </authorList>
    </citation>
    <scope>NUCLEOTIDE SEQUENCE [LARGE SCALE GENOMIC DNA]</scope>
    <source>
        <strain evidence="9 10">RCC 1105</strain>
    </source>
</reference>
<evidence type="ECO:0000256" key="3">
    <source>
        <dbReference type="ARBA" id="ARBA00013016"/>
    </source>
</evidence>
<dbReference type="eggNOG" id="KOG0541">
    <property type="taxonomic scope" value="Eukaryota"/>
</dbReference>
<dbReference type="OrthoDB" id="1882547at2759"/>
<dbReference type="InterPro" id="IPR036249">
    <property type="entry name" value="Thioredoxin-like_sf"/>
</dbReference>
<keyword evidence="6" id="KW-0560">Oxidoreductase</keyword>
<dbReference type="Gene3D" id="3.40.30.10">
    <property type="entry name" value="Glutaredoxin"/>
    <property type="match status" value="1"/>
</dbReference>